<dbReference type="Proteomes" id="UP001189429">
    <property type="component" value="Unassembled WGS sequence"/>
</dbReference>
<gene>
    <name evidence="1" type="ORF">PCOR1329_LOCUS5345</name>
</gene>
<comment type="caution">
    <text evidence="1">The sequence shown here is derived from an EMBL/GenBank/DDBJ whole genome shotgun (WGS) entry which is preliminary data.</text>
</comment>
<dbReference type="EMBL" id="CAUYUJ010001407">
    <property type="protein sequence ID" value="CAK0795788.1"/>
    <property type="molecule type" value="Genomic_DNA"/>
</dbReference>
<reference evidence="1" key="1">
    <citation type="submission" date="2023-10" db="EMBL/GenBank/DDBJ databases">
        <authorList>
            <person name="Chen Y."/>
            <person name="Shah S."/>
            <person name="Dougan E. K."/>
            <person name="Thang M."/>
            <person name="Chan C."/>
        </authorList>
    </citation>
    <scope>NUCLEOTIDE SEQUENCE [LARGE SCALE GENOMIC DNA]</scope>
</reference>
<organism evidence="1 2">
    <name type="scientific">Prorocentrum cordatum</name>
    <dbReference type="NCBI Taxonomy" id="2364126"/>
    <lineage>
        <taxon>Eukaryota</taxon>
        <taxon>Sar</taxon>
        <taxon>Alveolata</taxon>
        <taxon>Dinophyceae</taxon>
        <taxon>Prorocentrales</taxon>
        <taxon>Prorocentraceae</taxon>
        <taxon>Prorocentrum</taxon>
    </lineage>
</organism>
<feature type="non-terminal residue" evidence="1">
    <location>
        <position position="144"/>
    </location>
</feature>
<accession>A0ABN9PS09</accession>
<keyword evidence="2" id="KW-1185">Reference proteome</keyword>
<evidence type="ECO:0000313" key="1">
    <source>
        <dbReference type="EMBL" id="CAK0795788.1"/>
    </source>
</evidence>
<protein>
    <recommendedName>
        <fullName evidence="3">RNA-directed RNA polymerase</fullName>
    </recommendedName>
</protein>
<sequence length="144" mass="16546">MCALFHRFVFENNREFLPKEQVAEYDRLRDPATKQRGKEKLINGIINACVPRNASYKSTPDVKSNVVFKMLRKTDTKSDATQNHGMEKFVMIGSRFAGNEDLFNKAVASKQCYLGDDGLYHIRETIEKKERKLEAEEHGQSATE</sequence>
<evidence type="ECO:0000313" key="2">
    <source>
        <dbReference type="Proteomes" id="UP001189429"/>
    </source>
</evidence>
<name>A0ABN9PS09_9DINO</name>
<evidence type="ECO:0008006" key="3">
    <source>
        <dbReference type="Google" id="ProtNLM"/>
    </source>
</evidence>
<proteinExistence type="predicted"/>